<organism evidence="1 2">
    <name type="scientific">Funneliformis mosseae</name>
    <name type="common">Endomycorrhizal fungus</name>
    <name type="synonym">Glomus mosseae</name>
    <dbReference type="NCBI Taxonomy" id="27381"/>
    <lineage>
        <taxon>Eukaryota</taxon>
        <taxon>Fungi</taxon>
        <taxon>Fungi incertae sedis</taxon>
        <taxon>Mucoromycota</taxon>
        <taxon>Glomeromycotina</taxon>
        <taxon>Glomeromycetes</taxon>
        <taxon>Glomerales</taxon>
        <taxon>Glomeraceae</taxon>
        <taxon>Funneliformis</taxon>
    </lineage>
</organism>
<protein>
    <submittedName>
        <fullName evidence="1">4825_t:CDS:1</fullName>
    </submittedName>
</protein>
<dbReference type="AlphaFoldDB" id="A0A9N9IIL6"/>
<comment type="caution">
    <text evidence="1">The sequence shown here is derived from an EMBL/GenBank/DDBJ whole genome shotgun (WGS) entry which is preliminary data.</text>
</comment>
<sequence>MIPYSANSAYVIPPTWCNSNTLCDGHNFFNGCTHQSIKSLPFTNFLSPKMERFYRVSQVTLITFTTI</sequence>
<keyword evidence="2" id="KW-1185">Reference proteome</keyword>
<proteinExistence type="predicted"/>
<reference evidence="1" key="1">
    <citation type="submission" date="2021-06" db="EMBL/GenBank/DDBJ databases">
        <authorList>
            <person name="Kallberg Y."/>
            <person name="Tangrot J."/>
            <person name="Rosling A."/>
        </authorList>
    </citation>
    <scope>NUCLEOTIDE SEQUENCE</scope>
    <source>
        <strain evidence="1">87-6 pot B 2015</strain>
    </source>
</reference>
<dbReference type="Proteomes" id="UP000789375">
    <property type="component" value="Unassembled WGS sequence"/>
</dbReference>
<gene>
    <name evidence="1" type="ORF">FMOSSE_LOCUS16027</name>
</gene>
<dbReference type="EMBL" id="CAJVPP010019759">
    <property type="protein sequence ID" value="CAG8738772.1"/>
    <property type="molecule type" value="Genomic_DNA"/>
</dbReference>
<accession>A0A9N9IIL6</accession>
<name>A0A9N9IIL6_FUNMO</name>
<feature type="non-terminal residue" evidence="1">
    <location>
        <position position="67"/>
    </location>
</feature>
<feature type="non-terminal residue" evidence="1">
    <location>
        <position position="1"/>
    </location>
</feature>
<evidence type="ECO:0000313" key="1">
    <source>
        <dbReference type="EMBL" id="CAG8738772.1"/>
    </source>
</evidence>
<evidence type="ECO:0000313" key="2">
    <source>
        <dbReference type="Proteomes" id="UP000789375"/>
    </source>
</evidence>